<evidence type="ECO:0000256" key="1">
    <source>
        <dbReference type="ARBA" id="ARBA00023157"/>
    </source>
</evidence>
<keyword evidence="2" id="KW-0325">Glycoprotein</keyword>
<evidence type="ECO:0000256" key="2">
    <source>
        <dbReference type="ARBA" id="ARBA00023180"/>
    </source>
</evidence>
<dbReference type="Pfam" id="PF00089">
    <property type="entry name" value="Trypsin"/>
    <property type="match status" value="1"/>
</dbReference>
<dbReference type="Gene3D" id="2.40.10.10">
    <property type="entry name" value="Trypsin-like serine proteases"/>
    <property type="match status" value="2"/>
</dbReference>
<dbReference type="PANTHER" id="PTHR24252">
    <property type="entry name" value="ACROSIN-RELATED"/>
    <property type="match status" value="1"/>
</dbReference>
<accession>A0A4W3I2N2</accession>
<organism evidence="4 5">
    <name type="scientific">Callorhinchus milii</name>
    <name type="common">Ghost shark</name>
    <dbReference type="NCBI Taxonomy" id="7868"/>
    <lineage>
        <taxon>Eukaryota</taxon>
        <taxon>Metazoa</taxon>
        <taxon>Chordata</taxon>
        <taxon>Craniata</taxon>
        <taxon>Vertebrata</taxon>
        <taxon>Chondrichthyes</taxon>
        <taxon>Holocephali</taxon>
        <taxon>Chimaeriformes</taxon>
        <taxon>Callorhinchidae</taxon>
        <taxon>Callorhinchus</taxon>
    </lineage>
</organism>
<dbReference type="GeneTree" id="ENSGT00940000159163"/>
<reference evidence="5" key="3">
    <citation type="journal article" date="2014" name="Nature">
        <title>Elephant shark genome provides unique insights into gnathostome evolution.</title>
        <authorList>
            <consortium name="International Elephant Shark Genome Sequencing Consortium"/>
            <person name="Venkatesh B."/>
            <person name="Lee A.P."/>
            <person name="Ravi V."/>
            <person name="Maurya A.K."/>
            <person name="Lian M.M."/>
            <person name="Swann J.B."/>
            <person name="Ohta Y."/>
            <person name="Flajnik M.F."/>
            <person name="Sutoh Y."/>
            <person name="Kasahara M."/>
            <person name="Hoon S."/>
            <person name="Gangu V."/>
            <person name="Roy S.W."/>
            <person name="Irimia M."/>
            <person name="Korzh V."/>
            <person name="Kondrychyn I."/>
            <person name="Lim Z.W."/>
            <person name="Tay B.H."/>
            <person name="Tohari S."/>
            <person name="Kong K.W."/>
            <person name="Ho S."/>
            <person name="Lorente-Galdos B."/>
            <person name="Quilez J."/>
            <person name="Marques-Bonet T."/>
            <person name="Raney B.J."/>
            <person name="Ingham P.W."/>
            <person name="Tay A."/>
            <person name="Hillier L.W."/>
            <person name="Minx P."/>
            <person name="Boehm T."/>
            <person name="Wilson R.K."/>
            <person name="Brenner S."/>
            <person name="Warren W.C."/>
        </authorList>
    </citation>
    <scope>NUCLEOTIDE SEQUENCE [LARGE SCALE GENOMIC DNA]</scope>
</reference>
<reference evidence="5" key="2">
    <citation type="journal article" date="2007" name="PLoS Biol.">
        <title>Survey sequencing and comparative analysis of the elephant shark (Callorhinchus milii) genome.</title>
        <authorList>
            <person name="Venkatesh B."/>
            <person name="Kirkness E.F."/>
            <person name="Loh Y.H."/>
            <person name="Halpern A.L."/>
            <person name="Lee A.P."/>
            <person name="Johnson J."/>
            <person name="Dandona N."/>
            <person name="Viswanathan L.D."/>
            <person name="Tay A."/>
            <person name="Venter J.C."/>
            <person name="Strausberg R.L."/>
            <person name="Brenner S."/>
        </authorList>
    </citation>
    <scope>NUCLEOTIDE SEQUENCE [LARGE SCALE GENOMIC DNA]</scope>
</reference>
<sequence>MHSISFNSRWFVYAGVVNRQLLMFSSLPTFYAETVIYHKDYDDASHDYDIALMKLKFPIQFSDTIRPVCLPRYNQEFPAGKKCWISGWGHSSSDASLQVFPLISTRWCNSSCMYNGSLTPRMMCAGYKDGKVDACQVRVCARTMRV</sequence>
<feature type="domain" description="Peptidase S1" evidence="3">
    <location>
        <begin position="1"/>
        <end position="136"/>
    </location>
</feature>
<reference evidence="5" key="1">
    <citation type="journal article" date="2006" name="Science">
        <title>Ancient noncoding elements conserved in the human genome.</title>
        <authorList>
            <person name="Venkatesh B."/>
            <person name="Kirkness E.F."/>
            <person name="Loh Y.H."/>
            <person name="Halpern A.L."/>
            <person name="Lee A.P."/>
            <person name="Johnson J."/>
            <person name="Dandona N."/>
            <person name="Viswanathan L.D."/>
            <person name="Tay A."/>
            <person name="Venter J.C."/>
            <person name="Strausberg R.L."/>
            <person name="Brenner S."/>
        </authorList>
    </citation>
    <scope>NUCLEOTIDE SEQUENCE [LARGE SCALE GENOMIC DNA]</scope>
</reference>
<reference evidence="4" key="5">
    <citation type="submission" date="2025-09" db="UniProtKB">
        <authorList>
            <consortium name="Ensembl"/>
        </authorList>
    </citation>
    <scope>IDENTIFICATION</scope>
</reference>
<protein>
    <recommendedName>
        <fullName evidence="3">Peptidase S1 domain-containing protein</fullName>
    </recommendedName>
</protein>
<name>A0A4W3I2N2_CALMI</name>
<dbReference type="GO" id="GO:0004252">
    <property type="term" value="F:serine-type endopeptidase activity"/>
    <property type="evidence" value="ECO:0007669"/>
    <property type="project" value="InterPro"/>
</dbReference>
<dbReference type="PANTHER" id="PTHR24252:SF27">
    <property type="entry name" value="TRANSMEMBRANE PROTEASE SERINE 3-LIKE"/>
    <property type="match status" value="1"/>
</dbReference>
<dbReference type="GO" id="GO:0006508">
    <property type="term" value="P:proteolysis"/>
    <property type="evidence" value="ECO:0007669"/>
    <property type="project" value="InterPro"/>
</dbReference>
<dbReference type="InterPro" id="IPR009003">
    <property type="entry name" value="Peptidase_S1_PA"/>
</dbReference>
<dbReference type="Proteomes" id="UP000314986">
    <property type="component" value="Unassembled WGS sequence"/>
</dbReference>
<keyword evidence="5" id="KW-1185">Reference proteome</keyword>
<dbReference type="Ensembl" id="ENSCMIT00000015668.1">
    <property type="protein sequence ID" value="ENSCMIP00000015349.1"/>
    <property type="gene ID" value="ENSCMIG00000007497.1"/>
</dbReference>
<proteinExistence type="predicted"/>
<evidence type="ECO:0000259" key="3">
    <source>
        <dbReference type="PROSITE" id="PS50240"/>
    </source>
</evidence>
<keyword evidence="1" id="KW-1015">Disulfide bond</keyword>
<dbReference type="PROSITE" id="PS50240">
    <property type="entry name" value="TRYPSIN_DOM"/>
    <property type="match status" value="1"/>
</dbReference>
<dbReference type="InterPro" id="IPR001254">
    <property type="entry name" value="Trypsin_dom"/>
</dbReference>
<evidence type="ECO:0000313" key="4">
    <source>
        <dbReference type="Ensembl" id="ENSCMIP00000015349.1"/>
    </source>
</evidence>
<dbReference type="SUPFAM" id="SSF50494">
    <property type="entry name" value="Trypsin-like serine proteases"/>
    <property type="match status" value="1"/>
</dbReference>
<dbReference type="AlphaFoldDB" id="A0A4W3I2N2"/>
<dbReference type="InterPro" id="IPR043504">
    <property type="entry name" value="Peptidase_S1_PA_chymotrypsin"/>
</dbReference>
<reference evidence="4" key="4">
    <citation type="submission" date="2025-08" db="UniProtKB">
        <authorList>
            <consortium name="Ensembl"/>
        </authorList>
    </citation>
    <scope>IDENTIFICATION</scope>
</reference>
<dbReference type="SMART" id="SM00020">
    <property type="entry name" value="Tryp_SPc"/>
    <property type="match status" value="1"/>
</dbReference>
<evidence type="ECO:0000313" key="5">
    <source>
        <dbReference type="Proteomes" id="UP000314986"/>
    </source>
</evidence>
<dbReference type="CDD" id="cd00190">
    <property type="entry name" value="Tryp_SPc"/>
    <property type="match status" value="1"/>
</dbReference>